<proteinExistence type="predicted"/>
<dbReference type="EMBL" id="CP043939">
    <property type="protein sequence ID" value="QER66593.1"/>
    <property type="molecule type" value="Genomic_DNA"/>
</dbReference>
<evidence type="ECO:0000256" key="2">
    <source>
        <dbReference type="SAM" id="Phobius"/>
    </source>
</evidence>
<keyword evidence="2" id="KW-0472">Membrane</keyword>
<reference evidence="6 7" key="1">
    <citation type="submission" date="2019-09" db="EMBL/GenBank/DDBJ databases">
        <title>Complete Genome Sequence of Lactobacillus nenjiangensis SH-Y15, isolated from sauerkraut.</title>
        <authorList>
            <person name="Yang H."/>
        </authorList>
    </citation>
    <scope>NUCLEOTIDE SEQUENCE [LARGE SCALE GENOMIC DNA]</scope>
    <source>
        <strain evidence="6 7">SH-Y15</strain>
    </source>
</reference>
<feature type="transmembrane region" description="Helical" evidence="2">
    <location>
        <begin position="106"/>
        <end position="125"/>
    </location>
</feature>
<dbReference type="Pfam" id="PF22820">
    <property type="entry name" value="TcaA_3rd_4th"/>
    <property type="match status" value="1"/>
</dbReference>
<dbReference type="KEGG" id="lnn:F0161_01035"/>
<dbReference type="RefSeq" id="WP_150203247.1">
    <property type="nucleotide sequence ID" value="NZ_CP043939.1"/>
</dbReference>
<feature type="region of interest" description="Disordered" evidence="1">
    <location>
        <begin position="41"/>
        <end position="99"/>
    </location>
</feature>
<evidence type="ECO:0000259" key="3">
    <source>
        <dbReference type="Pfam" id="PF13240"/>
    </source>
</evidence>
<dbReference type="Pfam" id="PF13240">
    <property type="entry name" value="Zn_Ribbon_1"/>
    <property type="match status" value="1"/>
</dbReference>
<keyword evidence="2" id="KW-0812">Transmembrane</keyword>
<evidence type="ECO:0000259" key="5">
    <source>
        <dbReference type="Pfam" id="PF22820"/>
    </source>
</evidence>
<evidence type="ECO:0000259" key="4">
    <source>
        <dbReference type="Pfam" id="PF22813"/>
    </source>
</evidence>
<dbReference type="Proteomes" id="UP000325295">
    <property type="component" value="Chromosome"/>
</dbReference>
<feature type="compositionally biased region" description="Polar residues" evidence="1">
    <location>
        <begin position="66"/>
        <end position="92"/>
    </location>
</feature>
<feature type="domain" description="TcaA 4th" evidence="5">
    <location>
        <begin position="297"/>
        <end position="370"/>
    </location>
</feature>
<feature type="domain" description="Zinc-ribbon" evidence="3">
    <location>
        <begin position="10"/>
        <end position="31"/>
    </location>
</feature>
<feature type="domain" description="TcaA second" evidence="4">
    <location>
        <begin position="146"/>
        <end position="220"/>
    </location>
</feature>
<keyword evidence="2" id="KW-1133">Transmembrane helix</keyword>
<dbReference type="Pfam" id="PF22813">
    <property type="entry name" value="TcaA_2nd"/>
    <property type="match status" value="1"/>
</dbReference>
<dbReference type="InterPro" id="IPR054529">
    <property type="entry name" value="TcaA_2nd"/>
</dbReference>
<dbReference type="GO" id="GO:0005886">
    <property type="term" value="C:plasma membrane"/>
    <property type="evidence" value="ECO:0007669"/>
    <property type="project" value="UniProtKB-SubCell"/>
</dbReference>
<dbReference type="InterPro" id="IPR054530">
    <property type="entry name" value="TcaA_4th"/>
</dbReference>
<evidence type="ECO:0000313" key="7">
    <source>
        <dbReference type="Proteomes" id="UP000325295"/>
    </source>
</evidence>
<dbReference type="InterPro" id="IPR026870">
    <property type="entry name" value="Zinc_ribbon_dom"/>
</dbReference>
<sequence length="511" mass="55564">MAKEDDNQAFCPNCGAKLEPGAIFCGKCGFDVRDFFNKQAEEKADQPVDTPVAAADDSTNPKKDPFSNQSDPVQQPVSSTNQSNNIAANTVHETPKRPTNKKKYSWKVYAAIAVVVLLIIGYVGGKTYYSPENQLNRTMMGIQKGKQGISKDFESTTTKLTITDKSLKPLTKYLKANPNKATTMKSELSAGNYTGTAMSQFTYVQDGKVLLFFPKYKIKVTPVYATLKTNHSGIKLYLDGKQVGTSTSSYYTKSIGPLVPGTYNLKSTGTVSGNAMKNDNDNDILTNSSYPYDLSLQTVSFDVTSYANAVAYINGKKVGTLDDTGRLSITDKPWTSGMKLNLKYKTGDGQTITSNTKTISSYDDGEEVSVGFPGVTSHSNAESLFNEVFQYVDNISSTGDNDNASEFAALFVNGTGNSDYSELVKMAKGYKNDSGIESVSYEASKLHVVPEKKNLAQVSYNVKYTFYDNSDSGSGEHTQVYSYVAHVAKSGSSYKITSIDPSKLVSDESSD</sequence>
<dbReference type="PANTHER" id="PTHR40038:SF1">
    <property type="entry name" value="MEMBRANE-ASSOCIATED PROTEIN TCAA"/>
    <property type="match status" value="1"/>
</dbReference>
<organism evidence="6 7">
    <name type="scientific">Paucilactobacillus nenjiangensis</name>
    <dbReference type="NCBI Taxonomy" id="1296540"/>
    <lineage>
        <taxon>Bacteria</taxon>
        <taxon>Bacillati</taxon>
        <taxon>Bacillota</taxon>
        <taxon>Bacilli</taxon>
        <taxon>Lactobacillales</taxon>
        <taxon>Lactobacillaceae</taxon>
        <taxon>Paucilactobacillus</taxon>
    </lineage>
</organism>
<keyword evidence="7" id="KW-1185">Reference proteome</keyword>
<evidence type="ECO:0000313" key="6">
    <source>
        <dbReference type="EMBL" id="QER66593.1"/>
    </source>
</evidence>
<gene>
    <name evidence="6" type="ORF">F0161_01035</name>
</gene>
<protein>
    <submittedName>
        <fullName evidence="6">Zinc-ribbon domain-containing protein</fullName>
    </submittedName>
</protein>
<accession>A0A5P1WZD0</accession>
<name>A0A5P1WZD0_9LACO</name>
<dbReference type="AlphaFoldDB" id="A0A5P1WZD0"/>
<dbReference type="OrthoDB" id="2327418at2"/>
<dbReference type="PANTHER" id="PTHR40038">
    <property type="entry name" value="MEMBRANE-ASSOCIATED PROTEIN TCAA"/>
    <property type="match status" value="1"/>
</dbReference>
<evidence type="ECO:0000256" key="1">
    <source>
        <dbReference type="SAM" id="MobiDB-lite"/>
    </source>
</evidence>